<gene>
    <name evidence="3" type="ORF">AXF15_08505</name>
</gene>
<dbReference type="KEGG" id="doa:AXF15_08505"/>
<dbReference type="SUPFAM" id="SSF159594">
    <property type="entry name" value="XCC0632-like"/>
    <property type="match status" value="1"/>
</dbReference>
<dbReference type="STRING" id="888061.AXF15_08505"/>
<dbReference type="Proteomes" id="UP000063964">
    <property type="component" value="Chromosome"/>
</dbReference>
<feature type="domain" description="ABC-type transport auxiliary lipoprotein component" evidence="2">
    <location>
        <begin position="29"/>
        <end position="191"/>
    </location>
</feature>
<sequence>MRRVIFPILILALLSGCAAHTSAPDTRYYTLEYAPPETSGQPVRAVVALSHFGVAPEFNTPKLIYRDLAFGRQDYPYHQWRAAPQTLIMDYLRRDLRQSGLFLAVVGPGSSLPPTHQLEGLLEEWMEVDTDRHWLASAALTVTLLDARAGDTTGMVLFQKTYRESEPCARKNPASVAEAMSRAVQKMSGRIIIDVHAAIADRKPGGKP</sequence>
<feature type="chain" id="PRO_5007067622" description="ABC-type transport auxiliary lipoprotein component domain-containing protein" evidence="1">
    <location>
        <begin position="24"/>
        <end position="208"/>
    </location>
</feature>
<protein>
    <recommendedName>
        <fullName evidence="2">ABC-type transport auxiliary lipoprotein component domain-containing protein</fullName>
    </recommendedName>
</protein>
<dbReference type="RefSeq" id="WP_066606015.1">
    <property type="nucleotide sequence ID" value="NZ_CP014230.1"/>
</dbReference>
<evidence type="ECO:0000259" key="2">
    <source>
        <dbReference type="Pfam" id="PF03886"/>
    </source>
</evidence>
<dbReference type="Pfam" id="PF03886">
    <property type="entry name" value="ABC_trans_aux"/>
    <property type="match status" value="1"/>
</dbReference>
<name>A0A0X8JQY8_9BACT</name>
<dbReference type="Gene3D" id="3.40.50.10610">
    <property type="entry name" value="ABC-type transport auxiliary lipoprotein component"/>
    <property type="match status" value="1"/>
</dbReference>
<dbReference type="PROSITE" id="PS51257">
    <property type="entry name" value="PROKAR_LIPOPROTEIN"/>
    <property type="match status" value="1"/>
</dbReference>
<evidence type="ECO:0000313" key="4">
    <source>
        <dbReference type="Proteomes" id="UP000063964"/>
    </source>
</evidence>
<evidence type="ECO:0000256" key="1">
    <source>
        <dbReference type="SAM" id="SignalP"/>
    </source>
</evidence>
<dbReference type="InterPro" id="IPR005586">
    <property type="entry name" value="ABC_trans_aux"/>
</dbReference>
<evidence type="ECO:0000313" key="3">
    <source>
        <dbReference type="EMBL" id="AMD93132.1"/>
    </source>
</evidence>
<organism evidence="3 4">
    <name type="scientific">Desulfomicrobium orale DSM 12838</name>
    <dbReference type="NCBI Taxonomy" id="888061"/>
    <lineage>
        <taxon>Bacteria</taxon>
        <taxon>Pseudomonadati</taxon>
        <taxon>Thermodesulfobacteriota</taxon>
        <taxon>Desulfovibrionia</taxon>
        <taxon>Desulfovibrionales</taxon>
        <taxon>Desulfomicrobiaceae</taxon>
        <taxon>Desulfomicrobium</taxon>
    </lineage>
</organism>
<dbReference type="AlphaFoldDB" id="A0A0X8JQY8"/>
<dbReference type="EMBL" id="CP014230">
    <property type="protein sequence ID" value="AMD93132.1"/>
    <property type="molecule type" value="Genomic_DNA"/>
</dbReference>
<dbReference type="OrthoDB" id="5470593at2"/>
<keyword evidence="4" id="KW-1185">Reference proteome</keyword>
<reference evidence="4" key="1">
    <citation type="submission" date="2016-02" db="EMBL/GenBank/DDBJ databases">
        <authorList>
            <person name="Holder M.E."/>
            <person name="Ajami N.J."/>
            <person name="Petrosino J.F."/>
        </authorList>
    </citation>
    <scope>NUCLEOTIDE SEQUENCE [LARGE SCALE GENOMIC DNA]</scope>
    <source>
        <strain evidence="4">DSM 12838</strain>
    </source>
</reference>
<proteinExistence type="predicted"/>
<feature type="signal peptide" evidence="1">
    <location>
        <begin position="1"/>
        <end position="23"/>
    </location>
</feature>
<keyword evidence="1" id="KW-0732">Signal</keyword>
<accession>A0A0X8JQY8</accession>